<proteinExistence type="inferred from homology"/>
<dbReference type="SUPFAM" id="SSF160246">
    <property type="entry name" value="EspE N-terminal domain-like"/>
    <property type="match status" value="1"/>
</dbReference>
<protein>
    <recommendedName>
        <fullName evidence="5">Bacterial type II secretion system protein E domain-containing protein</fullName>
    </recommendedName>
</protein>
<accession>A0A1G2EHM5</accession>
<dbReference type="Gene3D" id="3.40.50.300">
    <property type="entry name" value="P-loop containing nucleotide triphosphate hydrolases"/>
    <property type="match status" value="1"/>
</dbReference>
<dbReference type="AlphaFoldDB" id="A0A1G2EHM5"/>
<dbReference type="InterPro" id="IPR027417">
    <property type="entry name" value="P-loop_NTPase"/>
</dbReference>
<dbReference type="Proteomes" id="UP000176216">
    <property type="component" value="Unassembled WGS sequence"/>
</dbReference>
<dbReference type="Pfam" id="PF00437">
    <property type="entry name" value="T2SSE"/>
    <property type="match status" value="1"/>
</dbReference>
<dbReference type="CDD" id="cd01129">
    <property type="entry name" value="PulE-GspE-like"/>
    <property type="match status" value="1"/>
</dbReference>
<dbReference type="FunFam" id="3.40.50.300:FF:000398">
    <property type="entry name" value="Type IV pilus assembly ATPase PilB"/>
    <property type="match status" value="1"/>
</dbReference>
<evidence type="ECO:0000313" key="6">
    <source>
        <dbReference type="EMBL" id="OGZ24860.1"/>
    </source>
</evidence>
<reference evidence="6 7" key="1">
    <citation type="journal article" date="2016" name="Nat. Commun.">
        <title>Thousands of microbial genomes shed light on interconnected biogeochemical processes in an aquifer system.</title>
        <authorList>
            <person name="Anantharaman K."/>
            <person name="Brown C.T."/>
            <person name="Hug L.A."/>
            <person name="Sharon I."/>
            <person name="Castelle C.J."/>
            <person name="Probst A.J."/>
            <person name="Thomas B.C."/>
            <person name="Singh A."/>
            <person name="Wilkins M.J."/>
            <person name="Karaoz U."/>
            <person name="Brodie E.L."/>
            <person name="Williams K.H."/>
            <person name="Hubbard S.S."/>
            <person name="Banfield J.F."/>
        </authorList>
    </citation>
    <scope>NUCLEOTIDE SEQUENCE [LARGE SCALE GENOMIC DNA]</scope>
</reference>
<gene>
    <name evidence="6" type="ORF">A2W71_02905</name>
</gene>
<dbReference type="Gene3D" id="3.30.450.90">
    <property type="match status" value="1"/>
</dbReference>
<name>A0A1G2EHM5_9BACT</name>
<evidence type="ECO:0000313" key="7">
    <source>
        <dbReference type="Proteomes" id="UP000176216"/>
    </source>
</evidence>
<feature type="domain" description="Bacterial type II secretion system protein E" evidence="5">
    <location>
        <begin position="383"/>
        <end position="397"/>
    </location>
</feature>
<feature type="coiled-coil region" evidence="4">
    <location>
        <begin position="134"/>
        <end position="161"/>
    </location>
</feature>
<dbReference type="PROSITE" id="PS00662">
    <property type="entry name" value="T2SP_E"/>
    <property type="match status" value="1"/>
</dbReference>
<dbReference type="EMBL" id="MHMJ01000041">
    <property type="protein sequence ID" value="OGZ24860.1"/>
    <property type="molecule type" value="Genomic_DNA"/>
</dbReference>
<sequence>MSLIQQLLKKGIIDKSRAEALEYEVKNSGQREEEIIVEKKVVPEDFLFGLKSDALKISLKVVLADDVPLKILETIPEESAKYYKMIPLSRKERENVFDIGMVYPEDIKAREAIEFLARQNKFSYQIFLITVSNFNDLLKKYRTLKKEVTRALEELESEMAEEKPGERTVQKTDFERIAEEAPISKVVAVMLRHAVDGNASDIHIEGGRDKVRVRFRLDGILNSSLFLPISILPAIVARIKILSNLKIDETRIPQDGRFSAKIADRAIDFRVSTFPTTLGEKVAIRILDPFQRKESFKDLGITGRNLLAIKEAIEKPFGMILSTGPTGSGKSTTLYSMIGLLNKEELNIITLEDPVEYFIEGINQSQIKPEIGYTFASGLRHILRQDPDIIMVGEIRDEETASLAIHAALTGHIVLSTLHTNNTSGVIPRLIDMGIQPFLVPSALNIAIAQRLVRRLCPYCRKKVKASPELKKMITHEVADFPAIIKKEVKISQVLYIFEPAGCQKCSNTGYVGRIGLFEVLEIKEGLAKIILSGPSVAKIEEEAKRQGMATMKQDGILKVLEGETSLEEVIKATEEK</sequence>
<keyword evidence="3" id="KW-0067">ATP-binding</keyword>
<dbReference type="InterPro" id="IPR037257">
    <property type="entry name" value="T2SS_E_N_sf"/>
</dbReference>
<keyword evidence="2" id="KW-0547">Nucleotide-binding</keyword>
<evidence type="ECO:0000256" key="3">
    <source>
        <dbReference type="ARBA" id="ARBA00022840"/>
    </source>
</evidence>
<keyword evidence="4" id="KW-0175">Coiled coil</keyword>
<dbReference type="GO" id="GO:0005886">
    <property type="term" value="C:plasma membrane"/>
    <property type="evidence" value="ECO:0007669"/>
    <property type="project" value="TreeGrafter"/>
</dbReference>
<evidence type="ECO:0000259" key="5">
    <source>
        <dbReference type="PROSITE" id="PS00662"/>
    </source>
</evidence>
<organism evidence="6 7">
    <name type="scientific">Candidatus Nealsonbacteria bacterium RIFCSPLOWO2_02_39_8</name>
    <dbReference type="NCBI Taxonomy" id="1801674"/>
    <lineage>
        <taxon>Bacteria</taxon>
        <taxon>Candidatus Nealsoniibacteriota</taxon>
    </lineage>
</organism>
<comment type="caution">
    <text evidence="6">The sequence shown here is derived from an EMBL/GenBank/DDBJ whole genome shotgun (WGS) entry which is preliminary data.</text>
</comment>
<comment type="similarity">
    <text evidence="1">Belongs to the GSP E family.</text>
</comment>
<dbReference type="PANTHER" id="PTHR30258:SF1">
    <property type="entry name" value="PROTEIN TRANSPORT PROTEIN HOFB HOMOLOG"/>
    <property type="match status" value="1"/>
</dbReference>
<dbReference type="InterPro" id="IPR001482">
    <property type="entry name" value="T2SS/T4SS_dom"/>
</dbReference>
<dbReference type="GO" id="GO:0005524">
    <property type="term" value="F:ATP binding"/>
    <property type="evidence" value="ECO:0007669"/>
    <property type="project" value="UniProtKB-KW"/>
</dbReference>
<dbReference type="GO" id="GO:0016887">
    <property type="term" value="F:ATP hydrolysis activity"/>
    <property type="evidence" value="ECO:0007669"/>
    <property type="project" value="TreeGrafter"/>
</dbReference>
<dbReference type="SUPFAM" id="SSF52540">
    <property type="entry name" value="P-loop containing nucleoside triphosphate hydrolases"/>
    <property type="match status" value="1"/>
</dbReference>
<evidence type="ECO:0000256" key="1">
    <source>
        <dbReference type="ARBA" id="ARBA00006611"/>
    </source>
</evidence>
<evidence type="ECO:0000256" key="4">
    <source>
        <dbReference type="SAM" id="Coils"/>
    </source>
</evidence>
<dbReference type="PANTHER" id="PTHR30258">
    <property type="entry name" value="TYPE II SECRETION SYSTEM PROTEIN GSPE-RELATED"/>
    <property type="match status" value="1"/>
</dbReference>
<evidence type="ECO:0000256" key="2">
    <source>
        <dbReference type="ARBA" id="ARBA00022741"/>
    </source>
</evidence>